<dbReference type="GO" id="GO:1902201">
    <property type="term" value="P:negative regulation of bacterial-type flagellum-dependent cell motility"/>
    <property type="evidence" value="ECO:0007669"/>
    <property type="project" value="TreeGrafter"/>
</dbReference>
<feature type="chain" id="PRO_5009179414" description="diguanylate cyclase" evidence="5">
    <location>
        <begin position="23"/>
        <end position="595"/>
    </location>
</feature>
<dbReference type="InterPro" id="IPR043128">
    <property type="entry name" value="Rev_trsase/Diguanyl_cyclase"/>
</dbReference>
<dbReference type="FunFam" id="3.30.70.270:FF:000001">
    <property type="entry name" value="Diguanylate cyclase domain protein"/>
    <property type="match status" value="1"/>
</dbReference>
<dbReference type="GO" id="GO:0005886">
    <property type="term" value="C:plasma membrane"/>
    <property type="evidence" value="ECO:0007669"/>
    <property type="project" value="TreeGrafter"/>
</dbReference>
<dbReference type="InterPro" id="IPR050469">
    <property type="entry name" value="Diguanylate_Cyclase"/>
</dbReference>
<evidence type="ECO:0000259" key="6">
    <source>
        <dbReference type="PROSITE" id="PS50887"/>
    </source>
</evidence>
<dbReference type="PANTHER" id="PTHR45138">
    <property type="entry name" value="REGULATORY COMPONENTS OF SENSORY TRANSDUCTION SYSTEM"/>
    <property type="match status" value="1"/>
</dbReference>
<dbReference type="CDD" id="cd01949">
    <property type="entry name" value="GGDEF"/>
    <property type="match status" value="1"/>
</dbReference>
<dbReference type="OrthoDB" id="9803824at2"/>
<comment type="catalytic activity">
    <reaction evidence="3">
        <text>2 GTP = 3',3'-c-di-GMP + 2 diphosphate</text>
        <dbReference type="Rhea" id="RHEA:24898"/>
        <dbReference type="ChEBI" id="CHEBI:33019"/>
        <dbReference type="ChEBI" id="CHEBI:37565"/>
        <dbReference type="ChEBI" id="CHEBI:58805"/>
        <dbReference type="EC" id="2.7.7.65"/>
    </reaction>
</comment>
<dbReference type="Gene3D" id="1.25.40.10">
    <property type="entry name" value="Tetratricopeptide repeat domain"/>
    <property type="match status" value="1"/>
</dbReference>
<dbReference type="InterPro" id="IPR029787">
    <property type="entry name" value="Nucleotide_cyclase"/>
</dbReference>
<keyword evidence="4" id="KW-1133">Transmembrane helix</keyword>
<dbReference type="SUPFAM" id="SSF48452">
    <property type="entry name" value="TPR-like"/>
    <property type="match status" value="1"/>
</dbReference>
<accession>A0A1E5IX54</accession>
<dbReference type="Gene3D" id="3.30.70.270">
    <property type="match status" value="1"/>
</dbReference>
<evidence type="ECO:0000256" key="2">
    <source>
        <dbReference type="ARBA" id="ARBA00012528"/>
    </source>
</evidence>
<evidence type="ECO:0000256" key="1">
    <source>
        <dbReference type="ARBA" id="ARBA00001946"/>
    </source>
</evidence>
<dbReference type="EC" id="2.7.7.65" evidence="2"/>
<organism evidence="7 8">
    <name type="scientific">Shewanella colwelliana</name>
    <name type="common">Alteromonas colwelliana</name>
    <dbReference type="NCBI Taxonomy" id="23"/>
    <lineage>
        <taxon>Bacteria</taxon>
        <taxon>Pseudomonadati</taxon>
        <taxon>Pseudomonadota</taxon>
        <taxon>Gammaproteobacteria</taxon>
        <taxon>Alteromonadales</taxon>
        <taxon>Shewanellaceae</taxon>
        <taxon>Shewanella</taxon>
    </lineage>
</organism>
<dbReference type="SMART" id="SM00267">
    <property type="entry name" value="GGDEF"/>
    <property type="match status" value="1"/>
</dbReference>
<keyword evidence="5" id="KW-0732">Signal</keyword>
<evidence type="ECO:0000256" key="3">
    <source>
        <dbReference type="ARBA" id="ARBA00034247"/>
    </source>
</evidence>
<dbReference type="GO" id="GO:0052621">
    <property type="term" value="F:diguanylate cyclase activity"/>
    <property type="evidence" value="ECO:0007669"/>
    <property type="project" value="UniProtKB-EC"/>
</dbReference>
<dbReference type="Proteomes" id="UP000095230">
    <property type="component" value="Unassembled WGS sequence"/>
</dbReference>
<dbReference type="SMART" id="SM00028">
    <property type="entry name" value="TPR"/>
    <property type="match status" value="4"/>
</dbReference>
<dbReference type="AlphaFoldDB" id="A0A1E5IX54"/>
<evidence type="ECO:0000256" key="4">
    <source>
        <dbReference type="SAM" id="Phobius"/>
    </source>
</evidence>
<protein>
    <recommendedName>
        <fullName evidence="2">diguanylate cyclase</fullName>
        <ecNumber evidence="2">2.7.7.65</ecNumber>
    </recommendedName>
</protein>
<keyword evidence="4" id="KW-0472">Membrane</keyword>
<evidence type="ECO:0000313" key="7">
    <source>
        <dbReference type="EMBL" id="OEG75141.1"/>
    </source>
</evidence>
<comment type="cofactor">
    <cofactor evidence="1">
        <name>Mg(2+)</name>
        <dbReference type="ChEBI" id="CHEBI:18420"/>
    </cofactor>
</comment>
<gene>
    <name evidence="7" type="ORF">BEL05_02465</name>
</gene>
<dbReference type="RefSeq" id="WP_069670351.1">
    <property type="nucleotide sequence ID" value="NZ_MCBT01000011.1"/>
</dbReference>
<name>A0A1E5IX54_SHECO</name>
<reference evidence="7 8" key="1">
    <citation type="submission" date="2016-07" db="EMBL/GenBank/DDBJ databases">
        <title>Whole-genome of two Shewanella species isolated from a digestive organ of sea cucumber Apostichopus japonicus Selenka 1867.</title>
        <authorList>
            <person name="Hong H.-H."/>
            <person name="Choi H."/>
            <person name="Cheon S."/>
            <person name="Oh J.-S."/>
            <person name="Lee H.-G."/>
            <person name="Park C."/>
        </authorList>
    </citation>
    <scope>NUCLEOTIDE SEQUENCE [LARGE SCALE GENOMIC DNA]</scope>
    <source>
        <strain evidence="7 8">CSB03KR</strain>
    </source>
</reference>
<evidence type="ECO:0000313" key="8">
    <source>
        <dbReference type="Proteomes" id="UP000095230"/>
    </source>
</evidence>
<feature type="domain" description="GGDEF" evidence="6">
    <location>
        <begin position="445"/>
        <end position="578"/>
    </location>
</feature>
<dbReference type="NCBIfam" id="TIGR00254">
    <property type="entry name" value="GGDEF"/>
    <property type="match status" value="1"/>
</dbReference>
<comment type="caution">
    <text evidence="7">The sequence shown here is derived from an EMBL/GenBank/DDBJ whole genome shotgun (WGS) entry which is preliminary data.</text>
</comment>
<dbReference type="Pfam" id="PF00990">
    <property type="entry name" value="GGDEF"/>
    <property type="match status" value="1"/>
</dbReference>
<dbReference type="InterPro" id="IPR000160">
    <property type="entry name" value="GGDEF_dom"/>
</dbReference>
<dbReference type="PROSITE" id="PS50887">
    <property type="entry name" value="GGDEF"/>
    <property type="match status" value="1"/>
</dbReference>
<dbReference type="SUPFAM" id="SSF55073">
    <property type="entry name" value="Nucleotide cyclase"/>
    <property type="match status" value="1"/>
</dbReference>
<evidence type="ECO:0000256" key="5">
    <source>
        <dbReference type="SAM" id="SignalP"/>
    </source>
</evidence>
<dbReference type="PANTHER" id="PTHR45138:SF9">
    <property type="entry name" value="DIGUANYLATE CYCLASE DGCM-RELATED"/>
    <property type="match status" value="1"/>
</dbReference>
<feature type="signal peptide" evidence="5">
    <location>
        <begin position="1"/>
        <end position="22"/>
    </location>
</feature>
<dbReference type="InterPro" id="IPR011990">
    <property type="entry name" value="TPR-like_helical_dom_sf"/>
</dbReference>
<sequence>MYYLRAIILALIVCLAHSQAFAAAIDYDSILDELKASLIAEPAKSSDLIRLLKENVNVLTREQHARLLSLESNKELFKGEYAKAYSLLVEAEQLTHSASLLNSIYLYQATALMALRNYQGALEAMAMNLSRIEEIDDITIKMTSYLRLANLYLDLQVFDEVKRYATLAFELSRGISAKEQCYAQLYIGVSELKQSNYQEAKSALTAARSYCAEHNIPLIVAMANKGIGSACFELGEYSDALKQFQLALNQYRQFQYQLEINDVNSLLAETYLSLSEYDNAVTYAQRVISLPDVPSHVEVKKRATKAMVGVLEKRGDYSQAYKYLAEYQTLSENLINETKAKAYAYQMAKFENAEKTREIKMLNQDRALYTAQQKLVDLARSQERLVSTIIIGLSVLLVIFSVNMFFQRRKYKRLSQLDQLTKILNRGTGQEAAEISFVDVLAHGGAFSVIMFDLDLFKSINDNYGHSAGDWALKEVVAAIKPLTGKQDLFVRMGGEEFALFLPYCTATDALALAERCRKAVAKIDNYSSQKTFALTASFGVCTSVEADLSLDPLMTRVDIAMYQSKANGRDRVTCYEPGMTMIPQGNLALEAGDD</sequence>
<dbReference type="InterPro" id="IPR019734">
    <property type="entry name" value="TPR_rpt"/>
</dbReference>
<dbReference type="GO" id="GO:0043709">
    <property type="term" value="P:cell adhesion involved in single-species biofilm formation"/>
    <property type="evidence" value="ECO:0007669"/>
    <property type="project" value="TreeGrafter"/>
</dbReference>
<dbReference type="STRING" id="23.BEL05_02465"/>
<feature type="transmembrane region" description="Helical" evidence="4">
    <location>
        <begin position="385"/>
        <end position="406"/>
    </location>
</feature>
<dbReference type="EMBL" id="MCBT01000011">
    <property type="protein sequence ID" value="OEG75141.1"/>
    <property type="molecule type" value="Genomic_DNA"/>
</dbReference>
<keyword evidence="4" id="KW-0812">Transmembrane</keyword>
<proteinExistence type="predicted"/>